<feature type="region of interest" description="Disordered" evidence="1">
    <location>
        <begin position="1"/>
        <end position="26"/>
    </location>
</feature>
<keyword evidence="3" id="KW-1185">Reference proteome</keyword>
<comment type="caution">
    <text evidence="2">The sequence shown here is derived from an EMBL/GenBank/DDBJ whole genome shotgun (WGS) entry which is preliminary data.</text>
</comment>
<evidence type="ECO:0000313" key="3">
    <source>
        <dbReference type="Proteomes" id="UP000499080"/>
    </source>
</evidence>
<reference evidence="2 3" key="1">
    <citation type="journal article" date="2019" name="Sci. Rep.">
        <title>Orb-weaving spider Araneus ventricosus genome elucidates the spidroin gene catalogue.</title>
        <authorList>
            <person name="Kono N."/>
            <person name="Nakamura H."/>
            <person name="Ohtoshi R."/>
            <person name="Moran D.A.P."/>
            <person name="Shinohara A."/>
            <person name="Yoshida Y."/>
            <person name="Fujiwara M."/>
            <person name="Mori M."/>
            <person name="Tomita M."/>
            <person name="Arakawa K."/>
        </authorList>
    </citation>
    <scope>NUCLEOTIDE SEQUENCE [LARGE SCALE GENOMIC DNA]</scope>
</reference>
<evidence type="ECO:0000256" key="1">
    <source>
        <dbReference type="SAM" id="MobiDB-lite"/>
    </source>
</evidence>
<accession>A0A4Y2D883</accession>
<organism evidence="2 3">
    <name type="scientific">Araneus ventricosus</name>
    <name type="common">Orbweaver spider</name>
    <name type="synonym">Epeira ventricosa</name>
    <dbReference type="NCBI Taxonomy" id="182803"/>
    <lineage>
        <taxon>Eukaryota</taxon>
        <taxon>Metazoa</taxon>
        <taxon>Ecdysozoa</taxon>
        <taxon>Arthropoda</taxon>
        <taxon>Chelicerata</taxon>
        <taxon>Arachnida</taxon>
        <taxon>Araneae</taxon>
        <taxon>Araneomorphae</taxon>
        <taxon>Entelegynae</taxon>
        <taxon>Araneoidea</taxon>
        <taxon>Araneidae</taxon>
        <taxon>Araneus</taxon>
    </lineage>
</organism>
<sequence length="144" mass="16293">MTRYQAIDTPGTNIANIRPRGRHARPTRGDFAVHEKQEANRVVTASHGEFLACRREQEAKKRKVEAEGEGKPEGRPDQKASLYVKALKSAPNAPSLVKTLRTAFPMMQNSEIAKDLTPLSLDPVLSGRWKRDSDHQNQEKYFIR</sequence>
<proteinExistence type="predicted"/>
<name>A0A4Y2D883_ARAVE</name>
<feature type="compositionally biased region" description="Basic and acidic residues" evidence="1">
    <location>
        <begin position="60"/>
        <end position="78"/>
    </location>
</feature>
<evidence type="ECO:0000313" key="2">
    <source>
        <dbReference type="EMBL" id="GBM13012.1"/>
    </source>
</evidence>
<feature type="region of interest" description="Disordered" evidence="1">
    <location>
        <begin position="60"/>
        <end position="79"/>
    </location>
</feature>
<protein>
    <submittedName>
        <fullName evidence="2">Uncharacterized protein</fullName>
    </submittedName>
</protein>
<dbReference type="EMBL" id="BGPR01000322">
    <property type="protein sequence ID" value="GBM13012.1"/>
    <property type="molecule type" value="Genomic_DNA"/>
</dbReference>
<dbReference type="AlphaFoldDB" id="A0A4Y2D883"/>
<gene>
    <name evidence="2" type="ORF">AVEN_101877_1</name>
</gene>
<dbReference type="Proteomes" id="UP000499080">
    <property type="component" value="Unassembled WGS sequence"/>
</dbReference>